<dbReference type="InterPro" id="IPR051391">
    <property type="entry name" value="Protease_inhibitor_I20"/>
</dbReference>
<dbReference type="PANTHER" id="PTHR33832:SF9">
    <property type="entry name" value="EXPRESSED PROTEIN"/>
    <property type="match status" value="1"/>
</dbReference>
<keyword evidence="4" id="KW-1185">Reference proteome</keyword>
<evidence type="ECO:0000313" key="2">
    <source>
        <dbReference type="EMBL" id="KQK13358.1"/>
    </source>
</evidence>
<proteinExistence type="predicted"/>
<dbReference type="InParanoid" id="I1GNM2"/>
<dbReference type="FunCoup" id="I1GNM2">
    <property type="interactions" value="702"/>
</dbReference>
<evidence type="ECO:0000256" key="1">
    <source>
        <dbReference type="SAM" id="SignalP"/>
    </source>
</evidence>
<accession>I1GNM2</accession>
<dbReference type="OrthoDB" id="669079at2759"/>
<reference evidence="3" key="3">
    <citation type="submission" date="2018-08" db="UniProtKB">
        <authorList>
            <consortium name="EnsemblPlants"/>
        </authorList>
    </citation>
    <scope>IDENTIFICATION</scope>
    <source>
        <strain evidence="3">cv. Bd21</strain>
    </source>
</reference>
<dbReference type="Proteomes" id="UP000008810">
    <property type="component" value="Chromosome 1"/>
</dbReference>
<evidence type="ECO:0000313" key="4">
    <source>
        <dbReference type="Proteomes" id="UP000008810"/>
    </source>
</evidence>
<reference evidence="2" key="2">
    <citation type="submission" date="2017-06" db="EMBL/GenBank/DDBJ databases">
        <title>WGS assembly of Brachypodium distachyon.</title>
        <authorList>
            <consortium name="The International Brachypodium Initiative"/>
            <person name="Lucas S."/>
            <person name="Harmon-Smith M."/>
            <person name="Lail K."/>
            <person name="Tice H."/>
            <person name="Grimwood J."/>
            <person name="Bruce D."/>
            <person name="Barry K."/>
            <person name="Shu S."/>
            <person name="Lindquist E."/>
            <person name="Wang M."/>
            <person name="Pitluck S."/>
            <person name="Vogel J.P."/>
            <person name="Garvin D.F."/>
            <person name="Mockler T.C."/>
            <person name="Schmutz J."/>
            <person name="Rokhsar D."/>
            <person name="Bevan M.W."/>
        </authorList>
    </citation>
    <scope>NUCLEOTIDE SEQUENCE</scope>
    <source>
        <strain evidence="2">Bd21</strain>
    </source>
</reference>
<dbReference type="EnsemblPlants" id="KQK13358">
    <property type="protein sequence ID" value="KQK13358"/>
    <property type="gene ID" value="BRADI_1g09600v3"/>
</dbReference>
<dbReference type="PANTHER" id="PTHR33832">
    <property type="entry name" value="SERINE-TYPE ENDOPEPTIDASE INHIBITOR"/>
    <property type="match status" value="1"/>
</dbReference>
<dbReference type="OMA" id="RNCVLHL"/>
<name>I1GNM2_BRADI</name>
<keyword evidence="1" id="KW-0732">Signal</keyword>
<reference evidence="2 3" key="1">
    <citation type="journal article" date="2010" name="Nature">
        <title>Genome sequencing and analysis of the model grass Brachypodium distachyon.</title>
        <authorList>
            <consortium name="International Brachypodium Initiative"/>
        </authorList>
    </citation>
    <scope>NUCLEOTIDE SEQUENCE [LARGE SCALE GENOMIC DNA]</scope>
    <source>
        <strain evidence="2 3">Bd21</strain>
    </source>
</reference>
<dbReference type="HOGENOM" id="CLU_161679_1_0_1"/>
<sequence>MKLSLTFVLLLAGLVVLGDLADAAGSCDNVRCFQGGYITCRNYRRQKLDGCACVCAPSDGKGCVLHLNDGSSYRCRKGKPM</sequence>
<dbReference type="eggNOG" id="ENOG502R519">
    <property type="taxonomic scope" value="Eukaryota"/>
</dbReference>
<evidence type="ECO:0000313" key="3">
    <source>
        <dbReference type="EnsemblPlants" id="KQK13358"/>
    </source>
</evidence>
<dbReference type="AlphaFoldDB" id="I1GNM2"/>
<protein>
    <submittedName>
        <fullName evidence="2 3">Uncharacterized protein</fullName>
    </submittedName>
</protein>
<organism evidence="3">
    <name type="scientific">Brachypodium distachyon</name>
    <name type="common">Purple false brome</name>
    <name type="synonym">Trachynia distachya</name>
    <dbReference type="NCBI Taxonomy" id="15368"/>
    <lineage>
        <taxon>Eukaryota</taxon>
        <taxon>Viridiplantae</taxon>
        <taxon>Streptophyta</taxon>
        <taxon>Embryophyta</taxon>
        <taxon>Tracheophyta</taxon>
        <taxon>Spermatophyta</taxon>
        <taxon>Magnoliopsida</taxon>
        <taxon>Liliopsida</taxon>
        <taxon>Poales</taxon>
        <taxon>Poaceae</taxon>
        <taxon>BOP clade</taxon>
        <taxon>Pooideae</taxon>
        <taxon>Stipodae</taxon>
        <taxon>Brachypodieae</taxon>
        <taxon>Brachypodium</taxon>
    </lineage>
</organism>
<feature type="signal peptide" evidence="1">
    <location>
        <begin position="1"/>
        <end position="23"/>
    </location>
</feature>
<gene>
    <name evidence="2" type="ORF">BRADI_1g09600v3</name>
</gene>
<feature type="chain" id="PRO_5014093975" evidence="1">
    <location>
        <begin position="24"/>
        <end position="81"/>
    </location>
</feature>
<dbReference type="Gramene" id="KQK13358">
    <property type="protein sequence ID" value="KQK13358"/>
    <property type="gene ID" value="BRADI_1g09600v3"/>
</dbReference>
<dbReference type="EMBL" id="CM000880">
    <property type="protein sequence ID" value="KQK13358.1"/>
    <property type="molecule type" value="Genomic_DNA"/>
</dbReference>